<evidence type="ECO:0000313" key="1">
    <source>
        <dbReference type="EMBL" id="QDQ28808.1"/>
    </source>
</evidence>
<keyword evidence="2" id="KW-1185">Reference proteome</keyword>
<gene>
    <name evidence="1" type="ORF">FNU76_22000</name>
</gene>
<sequence length="97" mass="10803">MKIFAPLDNIDDAIDAILTHGIAAIEGEKAPVIAYAVRLMQCLEPYRDVAPIISYQNVPNNGYLYYVFDSNRYATGDEELKQAVFNLDTICFNGIPS</sequence>
<dbReference type="AlphaFoldDB" id="A0A516SLB3"/>
<name>A0A516SLB3_9NEIS</name>
<dbReference type="Proteomes" id="UP000317550">
    <property type="component" value="Chromosome"/>
</dbReference>
<dbReference type="RefSeq" id="WP_144280191.1">
    <property type="nucleotide sequence ID" value="NZ_CP041730.1"/>
</dbReference>
<protein>
    <submittedName>
        <fullName evidence="1">Uncharacterized protein</fullName>
    </submittedName>
</protein>
<dbReference type="OrthoDB" id="6024854at2"/>
<organism evidence="1 2">
    <name type="scientific">Chitinimonas arctica</name>
    <dbReference type="NCBI Taxonomy" id="2594795"/>
    <lineage>
        <taxon>Bacteria</taxon>
        <taxon>Pseudomonadati</taxon>
        <taxon>Pseudomonadota</taxon>
        <taxon>Betaproteobacteria</taxon>
        <taxon>Neisseriales</taxon>
        <taxon>Chitinibacteraceae</taxon>
        <taxon>Chitinimonas</taxon>
    </lineage>
</organism>
<accession>A0A516SLB3</accession>
<dbReference type="KEGG" id="cari:FNU76_22000"/>
<dbReference type="EMBL" id="CP041730">
    <property type="protein sequence ID" value="QDQ28808.1"/>
    <property type="molecule type" value="Genomic_DNA"/>
</dbReference>
<proteinExistence type="predicted"/>
<evidence type="ECO:0000313" key="2">
    <source>
        <dbReference type="Proteomes" id="UP000317550"/>
    </source>
</evidence>
<reference evidence="2" key="1">
    <citation type="submission" date="2019-07" db="EMBL/GenBank/DDBJ databases">
        <title>Chitinimonas sp. nov., isolated from Ny-Alesund, arctica soil.</title>
        <authorList>
            <person name="Xu Q."/>
            <person name="Peng F."/>
        </authorList>
    </citation>
    <scope>NUCLEOTIDE SEQUENCE [LARGE SCALE GENOMIC DNA]</scope>
    <source>
        <strain evidence="2">R3-44</strain>
    </source>
</reference>